<dbReference type="GO" id="GO:0003700">
    <property type="term" value="F:DNA-binding transcription factor activity"/>
    <property type="evidence" value="ECO:0007669"/>
    <property type="project" value="TreeGrafter"/>
</dbReference>
<dbReference type="InterPro" id="IPR039538">
    <property type="entry name" value="BetI_C"/>
</dbReference>
<gene>
    <name evidence="6" type="primary">betI_5</name>
    <name evidence="6" type="ORF">KBTEX_04093</name>
</gene>
<dbReference type="InterPro" id="IPR036271">
    <property type="entry name" value="Tet_transcr_reg_TetR-rel_C_sf"/>
</dbReference>
<dbReference type="PRINTS" id="PR00455">
    <property type="entry name" value="HTHTETR"/>
</dbReference>
<keyword evidence="2" id="KW-0805">Transcription regulation</keyword>
<reference evidence="6" key="1">
    <citation type="submission" date="2019-06" db="EMBL/GenBank/DDBJ databases">
        <authorList>
            <person name="Murdoch R.W."/>
            <person name="Fathepure B."/>
        </authorList>
    </citation>
    <scope>NUCLEOTIDE SEQUENCE</scope>
</reference>
<dbReference type="GO" id="GO:0000976">
    <property type="term" value="F:transcription cis-regulatory region binding"/>
    <property type="evidence" value="ECO:0007669"/>
    <property type="project" value="TreeGrafter"/>
</dbReference>
<dbReference type="InterPro" id="IPR050109">
    <property type="entry name" value="HTH-type_TetR-like_transc_reg"/>
</dbReference>
<evidence type="ECO:0000256" key="2">
    <source>
        <dbReference type="ARBA" id="ARBA00023015"/>
    </source>
</evidence>
<accession>A0A5B8RJ24</accession>
<dbReference type="InterPro" id="IPR001647">
    <property type="entry name" value="HTH_TetR"/>
</dbReference>
<dbReference type="FunFam" id="1.10.10.60:FF:000141">
    <property type="entry name" value="TetR family transcriptional regulator"/>
    <property type="match status" value="1"/>
</dbReference>
<dbReference type="AlphaFoldDB" id="A0A5B8RJ24"/>
<dbReference type="PROSITE" id="PS50977">
    <property type="entry name" value="HTH_TETR_2"/>
    <property type="match status" value="1"/>
</dbReference>
<dbReference type="InterPro" id="IPR009057">
    <property type="entry name" value="Homeodomain-like_sf"/>
</dbReference>
<dbReference type="Gene3D" id="1.10.357.10">
    <property type="entry name" value="Tetracycline Repressor, domain 2"/>
    <property type="match status" value="1"/>
</dbReference>
<evidence type="ECO:0000256" key="1">
    <source>
        <dbReference type="ARBA" id="ARBA00022491"/>
    </source>
</evidence>
<proteinExistence type="predicted"/>
<dbReference type="SUPFAM" id="SSF46689">
    <property type="entry name" value="Homeodomain-like"/>
    <property type="match status" value="1"/>
</dbReference>
<evidence type="ECO:0000313" key="6">
    <source>
        <dbReference type="EMBL" id="QEA07732.1"/>
    </source>
</evidence>
<keyword evidence="1" id="KW-0678">Repressor</keyword>
<dbReference type="EMBL" id="MN079341">
    <property type="protein sequence ID" value="QEA07732.1"/>
    <property type="molecule type" value="Genomic_DNA"/>
</dbReference>
<organism evidence="6">
    <name type="scientific">uncultured organism</name>
    <dbReference type="NCBI Taxonomy" id="155900"/>
    <lineage>
        <taxon>unclassified sequences</taxon>
        <taxon>environmental samples</taxon>
    </lineage>
</organism>
<dbReference type="PANTHER" id="PTHR30055">
    <property type="entry name" value="HTH-TYPE TRANSCRIPTIONAL REGULATOR RUTR"/>
    <property type="match status" value="1"/>
</dbReference>
<evidence type="ECO:0000259" key="5">
    <source>
        <dbReference type="PROSITE" id="PS50977"/>
    </source>
</evidence>
<name>A0A5B8RJ24_9ZZZZ</name>
<protein>
    <submittedName>
        <fullName evidence="6">HTH-type transcriptional regulator BetI</fullName>
    </submittedName>
</protein>
<keyword evidence="3" id="KW-0238">DNA-binding</keyword>
<dbReference type="Pfam" id="PF13977">
    <property type="entry name" value="TetR_C_6"/>
    <property type="match status" value="1"/>
</dbReference>
<feature type="domain" description="HTH tetR-type" evidence="5">
    <location>
        <begin position="9"/>
        <end position="69"/>
    </location>
</feature>
<dbReference type="PANTHER" id="PTHR30055:SF234">
    <property type="entry name" value="HTH-TYPE TRANSCRIPTIONAL REGULATOR BETI"/>
    <property type="match status" value="1"/>
</dbReference>
<evidence type="ECO:0000256" key="3">
    <source>
        <dbReference type="ARBA" id="ARBA00023125"/>
    </source>
</evidence>
<sequence length="211" mass="22040">MAPRVVDVEARQRAIAGAAVEVFARDGFQGALVDDIAAAAGLSKGSVYRYFDDKEALFRAAFEACQGALMAECQAAMAARDGHWDALAAGLLAAVAGLRRQVAIFPLTLEFWAAASAGPARERLGTIMRGMYAEFRALVAETVRAGQSAGELDAGVDPEAVAAWLVGGVDGVVLQHWFDPSVNPDHVVAGMLETVRRGLQPAGTRGDDGAA</sequence>
<keyword evidence="4" id="KW-0804">Transcription</keyword>
<evidence type="ECO:0000256" key="4">
    <source>
        <dbReference type="ARBA" id="ARBA00023163"/>
    </source>
</evidence>
<dbReference type="SUPFAM" id="SSF48498">
    <property type="entry name" value="Tetracyclin repressor-like, C-terminal domain"/>
    <property type="match status" value="1"/>
</dbReference>
<dbReference type="Pfam" id="PF00440">
    <property type="entry name" value="TetR_N"/>
    <property type="match status" value="1"/>
</dbReference>